<sequence>MRRLFSILLSAFLLLGLAPVVNAAGEAVNADRGSTEFTANGLTLCADNARFQERASSASTAKDIARFERYSKASCGDDGLPHLIIAATIEPFGALANRHHEGDVLIPAHIFIYIAGIIGWSGREYLRASKLTKNPAENEIIIDFALARECLRKGAAWPLEANKQGRSGELREKDENITLNGPR</sequence>
<dbReference type="PANTHER" id="PTHR34939">
    <property type="entry name" value="PHOTOSYSTEM I REACTION CENTER SUBUNIT III, CHLOROPLASTIC"/>
    <property type="match status" value="1"/>
</dbReference>
<name>A9BE90_PROM4</name>
<dbReference type="GO" id="GO:0009538">
    <property type="term" value="C:photosystem I reaction center"/>
    <property type="evidence" value="ECO:0007669"/>
    <property type="project" value="UniProtKB-UniRule"/>
</dbReference>
<dbReference type="Pfam" id="PF02507">
    <property type="entry name" value="PSI_PsaF"/>
    <property type="match status" value="1"/>
</dbReference>
<dbReference type="EMBL" id="CP000878">
    <property type="protein sequence ID" value="ABX08400.1"/>
    <property type="molecule type" value="Genomic_DNA"/>
</dbReference>
<dbReference type="OrthoDB" id="512859at2"/>
<evidence type="ECO:0000256" key="5">
    <source>
        <dbReference type="ARBA" id="ARBA00033433"/>
    </source>
</evidence>
<comment type="similarity">
    <text evidence="1 6">Belongs to the PsaF family.</text>
</comment>
<dbReference type="STRING" id="93059.P9211_04691"/>
<keyword evidence="4 6" id="KW-0603">Photosystem I</keyword>
<keyword evidence="9" id="KW-1185">Reference proteome</keyword>
<evidence type="ECO:0000256" key="2">
    <source>
        <dbReference type="ARBA" id="ARBA00016492"/>
    </source>
</evidence>
<evidence type="ECO:0000256" key="1">
    <source>
        <dbReference type="ARBA" id="ARBA00008386"/>
    </source>
</evidence>
<gene>
    <name evidence="8" type="primary">psaF</name>
    <name evidence="8" type="ordered locus">P9211_04691</name>
</gene>
<dbReference type="GO" id="GO:0031676">
    <property type="term" value="C:plasma membrane-derived thylakoid membrane"/>
    <property type="evidence" value="ECO:0007669"/>
    <property type="project" value="UniProtKB-SubCell"/>
</dbReference>
<accession>A9BE90</accession>
<comment type="function">
    <text evidence="6">Participates in efficiency of electron transfer from plastocyanin to P700 (or cytochrome c553 in algae and cyanobacteria). This plastocyanin-docking protein contributes to the specific association of plastocyanin to PSI.</text>
</comment>
<dbReference type="AlphaFoldDB" id="A9BE90"/>
<dbReference type="Proteomes" id="UP000000788">
    <property type="component" value="Chromosome"/>
</dbReference>
<dbReference type="RefSeq" id="WP_012195023.1">
    <property type="nucleotide sequence ID" value="NC_009976.1"/>
</dbReference>
<keyword evidence="3 6" id="KW-0602">Photosynthesis</keyword>
<comment type="subcellular location">
    <subcellularLocation>
        <location evidence="6">Cellular thylakoid membrane</location>
    </subcellularLocation>
</comment>
<dbReference type="InterPro" id="IPR003666">
    <property type="entry name" value="PSI_PsaF"/>
</dbReference>
<feature type="signal peptide" evidence="7">
    <location>
        <begin position="1"/>
        <end position="23"/>
    </location>
</feature>
<keyword evidence="6" id="KW-0793">Thylakoid</keyword>
<keyword evidence="6 7" id="KW-0732">Signal</keyword>
<evidence type="ECO:0000313" key="8">
    <source>
        <dbReference type="EMBL" id="ABX08400.1"/>
    </source>
</evidence>
<dbReference type="Gene3D" id="1.10.8.110">
    <property type="entry name" value="Photosystem I PsaF, reaction centre subunit III"/>
    <property type="match status" value="1"/>
</dbReference>
<proteinExistence type="inferred from homology"/>
<evidence type="ECO:0000256" key="7">
    <source>
        <dbReference type="SAM" id="SignalP"/>
    </source>
</evidence>
<dbReference type="InterPro" id="IPR036577">
    <property type="entry name" value="PSI_PsaF_sf"/>
</dbReference>
<evidence type="ECO:0000256" key="3">
    <source>
        <dbReference type="ARBA" id="ARBA00022531"/>
    </source>
</evidence>
<protein>
    <recommendedName>
        <fullName evidence="2 6">Photosystem I reaction center subunit III</fullName>
    </recommendedName>
    <alternativeName>
        <fullName evidence="5 6">PSI-F</fullName>
    </alternativeName>
</protein>
<organism evidence="8 9">
    <name type="scientific">Prochlorococcus marinus (strain MIT 9211)</name>
    <dbReference type="NCBI Taxonomy" id="93059"/>
    <lineage>
        <taxon>Bacteria</taxon>
        <taxon>Bacillati</taxon>
        <taxon>Cyanobacteriota</taxon>
        <taxon>Cyanophyceae</taxon>
        <taxon>Synechococcales</taxon>
        <taxon>Prochlorococcaceae</taxon>
        <taxon>Prochlorococcus</taxon>
    </lineage>
</organism>
<reference evidence="8 9" key="1">
    <citation type="journal article" date="2007" name="PLoS Genet.">
        <title>Patterns and implications of gene gain and loss in the evolution of Prochlorococcus.</title>
        <authorList>
            <person name="Kettler G.C."/>
            <person name="Martiny A.C."/>
            <person name="Huang K."/>
            <person name="Zucker J."/>
            <person name="Coleman M.L."/>
            <person name="Rodrigue S."/>
            <person name="Chen F."/>
            <person name="Lapidus A."/>
            <person name="Ferriera S."/>
            <person name="Johnson J."/>
            <person name="Steglich C."/>
            <person name="Church G.M."/>
            <person name="Richardson P."/>
            <person name="Chisholm S.W."/>
        </authorList>
    </citation>
    <scope>NUCLEOTIDE SEQUENCE [LARGE SCALE GENOMIC DNA]</scope>
    <source>
        <strain evidence="9">MIT 9211</strain>
    </source>
</reference>
<dbReference type="SUPFAM" id="SSF81536">
    <property type="entry name" value="Subunit III of photosystem I reaction centre, PsaF"/>
    <property type="match status" value="1"/>
</dbReference>
<dbReference type="HOGENOM" id="CLU_098828_1_0_3"/>
<dbReference type="KEGG" id="pmj:P9211_04691"/>
<dbReference type="GO" id="GO:0015979">
    <property type="term" value="P:photosynthesis"/>
    <property type="evidence" value="ECO:0007669"/>
    <property type="project" value="UniProtKB-UniRule"/>
</dbReference>
<evidence type="ECO:0000256" key="4">
    <source>
        <dbReference type="ARBA" id="ARBA00022836"/>
    </source>
</evidence>
<evidence type="ECO:0000313" key="9">
    <source>
        <dbReference type="Proteomes" id="UP000000788"/>
    </source>
</evidence>
<feature type="chain" id="PRO_5002732127" description="Photosystem I reaction center subunit III" evidence="7">
    <location>
        <begin position="24"/>
        <end position="183"/>
    </location>
</feature>
<evidence type="ECO:0000256" key="6">
    <source>
        <dbReference type="RuleBase" id="RU368107"/>
    </source>
</evidence>
<dbReference type="eggNOG" id="ENOG5033VYX">
    <property type="taxonomic scope" value="Bacteria"/>
</dbReference>
<dbReference type="PANTHER" id="PTHR34939:SF1">
    <property type="entry name" value="PHOTOSYSTEM I REACTION CENTER SUBUNIT III, CHLOROPLASTIC"/>
    <property type="match status" value="1"/>
</dbReference>